<keyword evidence="2 5" id="KW-0812">Transmembrane</keyword>
<dbReference type="Proteomes" id="UP001196843">
    <property type="component" value="Unassembled WGS sequence"/>
</dbReference>
<name>A0ABS7HJ18_9MICO</name>
<keyword evidence="3 5" id="KW-1133">Transmembrane helix</keyword>
<dbReference type="InterPro" id="IPR003807">
    <property type="entry name" value="DUF202"/>
</dbReference>
<dbReference type="Pfam" id="PF02656">
    <property type="entry name" value="DUF202"/>
    <property type="match status" value="1"/>
</dbReference>
<feature type="domain" description="DUF202" evidence="6">
    <location>
        <begin position="8"/>
        <end position="78"/>
    </location>
</feature>
<evidence type="ECO:0000256" key="4">
    <source>
        <dbReference type="ARBA" id="ARBA00023136"/>
    </source>
</evidence>
<evidence type="ECO:0000259" key="6">
    <source>
        <dbReference type="Pfam" id="PF02656"/>
    </source>
</evidence>
<dbReference type="EMBL" id="JAEUAW010000003">
    <property type="protein sequence ID" value="MBW9092942.1"/>
    <property type="molecule type" value="Genomic_DNA"/>
</dbReference>
<evidence type="ECO:0000256" key="2">
    <source>
        <dbReference type="ARBA" id="ARBA00022692"/>
    </source>
</evidence>
<dbReference type="RefSeq" id="WP_220299676.1">
    <property type="nucleotide sequence ID" value="NZ_JAEUAW010000003.1"/>
</dbReference>
<evidence type="ECO:0000256" key="3">
    <source>
        <dbReference type="ARBA" id="ARBA00022989"/>
    </source>
</evidence>
<reference evidence="7 8" key="1">
    <citation type="journal article" date="2021" name="MBio">
        <title>Poor Competitiveness of Bradyrhizobium in Pigeon Pea Root Colonization in Indian Soils.</title>
        <authorList>
            <person name="Chalasani D."/>
            <person name="Basu A."/>
            <person name="Pullabhotla S.V.S.R.N."/>
            <person name="Jorrin B."/>
            <person name="Neal A.L."/>
            <person name="Poole P.S."/>
            <person name="Podile A.R."/>
            <person name="Tkacz A."/>
        </authorList>
    </citation>
    <scope>NUCLEOTIDE SEQUENCE [LARGE SCALE GENOMIC DNA]</scope>
    <source>
        <strain evidence="7 8">HU14</strain>
    </source>
</reference>
<proteinExistence type="predicted"/>
<sequence length="116" mass="12424">MSSRSLFDSGLQPERTELAWRRTALAIGIGSLLSLRVLPAAVGDPAWGAVWLAPGIVGLAFAVLLWFGARARHRRLTRALLADRPEDVPGSGLMLLLALFVMGCGVLSAAFVLWLT</sequence>
<protein>
    <submittedName>
        <fullName evidence="7">DUF202 domain-containing protein</fullName>
    </submittedName>
</protein>
<evidence type="ECO:0000256" key="1">
    <source>
        <dbReference type="ARBA" id="ARBA00004127"/>
    </source>
</evidence>
<accession>A0ABS7HJ18</accession>
<keyword evidence="8" id="KW-1185">Reference proteome</keyword>
<gene>
    <name evidence="7" type="ORF">JNB62_04515</name>
</gene>
<evidence type="ECO:0000256" key="5">
    <source>
        <dbReference type="SAM" id="Phobius"/>
    </source>
</evidence>
<keyword evidence="4 5" id="KW-0472">Membrane</keyword>
<comment type="subcellular location">
    <subcellularLocation>
        <location evidence="1">Endomembrane system</location>
        <topology evidence="1">Multi-pass membrane protein</topology>
    </subcellularLocation>
</comment>
<evidence type="ECO:0000313" key="7">
    <source>
        <dbReference type="EMBL" id="MBW9092942.1"/>
    </source>
</evidence>
<comment type="caution">
    <text evidence="7">The sequence shown here is derived from an EMBL/GenBank/DDBJ whole genome shotgun (WGS) entry which is preliminary data.</text>
</comment>
<feature type="transmembrane region" description="Helical" evidence="5">
    <location>
        <begin position="90"/>
        <end position="115"/>
    </location>
</feature>
<evidence type="ECO:0000313" key="8">
    <source>
        <dbReference type="Proteomes" id="UP001196843"/>
    </source>
</evidence>
<organism evidence="7 8">
    <name type="scientific">Microbacterium jejuense</name>
    <dbReference type="NCBI Taxonomy" id="1263637"/>
    <lineage>
        <taxon>Bacteria</taxon>
        <taxon>Bacillati</taxon>
        <taxon>Actinomycetota</taxon>
        <taxon>Actinomycetes</taxon>
        <taxon>Micrococcales</taxon>
        <taxon>Microbacteriaceae</taxon>
        <taxon>Microbacterium</taxon>
    </lineage>
</organism>
<feature type="transmembrane region" description="Helical" evidence="5">
    <location>
        <begin position="48"/>
        <end position="69"/>
    </location>
</feature>